<dbReference type="EMBL" id="JAMQPM010000002">
    <property type="protein sequence ID" value="MCW7526135.1"/>
    <property type="molecule type" value="Genomic_DNA"/>
</dbReference>
<dbReference type="InterPro" id="IPR011468">
    <property type="entry name" value="DUF1574"/>
</dbReference>
<feature type="transmembrane region" description="Helical" evidence="1">
    <location>
        <begin position="9"/>
        <end position="31"/>
    </location>
</feature>
<evidence type="ECO:0000313" key="5">
    <source>
        <dbReference type="Proteomes" id="UP001208912"/>
    </source>
</evidence>
<dbReference type="Proteomes" id="UP001208912">
    <property type="component" value="Unassembled WGS sequence"/>
</dbReference>
<evidence type="ECO:0000313" key="3">
    <source>
        <dbReference type="EMBL" id="MCW7529753.1"/>
    </source>
</evidence>
<dbReference type="Proteomes" id="UP001208540">
    <property type="component" value="Unassembled WGS sequence"/>
</dbReference>
<keyword evidence="1" id="KW-0472">Membrane</keyword>
<dbReference type="EMBL" id="JAMQPL010000002">
    <property type="protein sequence ID" value="MCW7529753.1"/>
    <property type="molecule type" value="Genomic_DNA"/>
</dbReference>
<reference evidence="3 5" key="1">
    <citation type="submission" date="2022-06" db="EMBL/GenBank/DDBJ databases">
        <title>Leptospira isolates from biofilms formed at urban environments.</title>
        <authorList>
            <person name="Ribeiro P.S."/>
            <person name="Sousa T."/>
            <person name="Carvalho N."/>
            <person name="Aburjaile F."/>
            <person name="Neves F."/>
            <person name="Oliveira D."/>
            <person name="Blanco L."/>
            <person name="Lima J."/>
            <person name="Costa F."/>
            <person name="Brenig B."/>
            <person name="Soares S."/>
            <person name="Ramos R."/>
            <person name="Goes-Neto A."/>
            <person name="Matiuzzi M."/>
            <person name="Azevedo V."/>
            <person name="Ristow P."/>
        </authorList>
    </citation>
    <scope>NUCLEOTIDE SEQUENCE</scope>
    <source>
        <strain evidence="2 5">VSF19</strain>
        <strain evidence="3">VSF20</strain>
    </source>
</reference>
<name>A0AAW5VDA5_9LEPT</name>
<keyword evidence="1" id="KW-1133">Transmembrane helix</keyword>
<dbReference type="Pfam" id="PF07611">
    <property type="entry name" value="DUF1574"/>
    <property type="match status" value="1"/>
</dbReference>
<sequence>MFLKSKPFLLYPVVLFLFIFLVDKIFLLPIFHDEFLQAGNSVFYFQRKVLAKRLLADKEVGDKKLALVFGDSRSYPFSELGIPEPYRKDWTLYNFSSPQGIPMNSYIQLKKLLDSGVKPEFVILSLSPEAFDDNKGFILSPFLRMGCDKDCIDFVWKDIPIKEKWNFFLDKVFVIRSLELNLSLFSSRLKRGKLKEYKSAYNEEFQLINYSKGEYLMYGVQSNPIEKIKKDTVRIGSLYMSSYSLGVSQKPYVEAFLELARKNQIKTLVLWPKVYGDYYKYYEKFHIKEVWWVPMETLVNSYGAKTLNWNREGTCDLFNDASHQSAFCFIDQMKDIWVNHAEK</sequence>
<dbReference type="AlphaFoldDB" id="A0AAW5VDA5"/>
<proteinExistence type="predicted"/>
<evidence type="ECO:0000313" key="4">
    <source>
        <dbReference type="Proteomes" id="UP001208540"/>
    </source>
</evidence>
<keyword evidence="5" id="KW-1185">Reference proteome</keyword>
<gene>
    <name evidence="2" type="ORF">ND861_07260</name>
    <name evidence="3" type="ORF">ND862_05975</name>
</gene>
<accession>A0AAW5VDA5</accession>
<comment type="caution">
    <text evidence="3">The sequence shown here is derived from an EMBL/GenBank/DDBJ whole genome shotgun (WGS) entry which is preliminary data.</text>
</comment>
<evidence type="ECO:0000313" key="2">
    <source>
        <dbReference type="EMBL" id="MCW7526135.1"/>
    </source>
</evidence>
<evidence type="ECO:0000256" key="1">
    <source>
        <dbReference type="SAM" id="Phobius"/>
    </source>
</evidence>
<keyword evidence="1" id="KW-0812">Transmembrane</keyword>
<organism evidence="3 4">
    <name type="scientific">Leptospira soteropolitanensis</name>
    <dbReference type="NCBI Taxonomy" id="2950025"/>
    <lineage>
        <taxon>Bacteria</taxon>
        <taxon>Pseudomonadati</taxon>
        <taxon>Spirochaetota</taxon>
        <taxon>Spirochaetia</taxon>
        <taxon>Leptospirales</taxon>
        <taxon>Leptospiraceae</taxon>
        <taxon>Leptospira</taxon>
    </lineage>
</organism>
<protein>
    <submittedName>
        <fullName evidence="3">DUF1574 domain-containing protein</fullName>
    </submittedName>
</protein>